<dbReference type="AlphaFoldDB" id="A0A918DVA5"/>
<organism evidence="2 3">
    <name type="scientific">Nonomuraea cavernae</name>
    <dbReference type="NCBI Taxonomy" id="2045107"/>
    <lineage>
        <taxon>Bacteria</taxon>
        <taxon>Bacillati</taxon>
        <taxon>Actinomycetota</taxon>
        <taxon>Actinomycetes</taxon>
        <taxon>Streptosporangiales</taxon>
        <taxon>Streptosporangiaceae</taxon>
        <taxon>Nonomuraea</taxon>
    </lineage>
</organism>
<dbReference type="Proteomes" id="UP000646523">
    <property type="component" value="Unassembled WGS sequence"/>
</dbReference>
<comment type="caution">
    <text evidence="2">The sequence shown here is derived from an EMBL/GenBank/DDBJ whole genome shotgun (WGS) entry which is preliminary data.</text>
</comment>
<feature type="region of interest" description="Disordered" evidence="1">
    <location>
        <begin position="1"/>
        <end position="42"/>
    </location>
</feature>
<dbReference type="EMBL" id="BMNH01000053">
    <property type="protein sequence ID" value="GGO83459.1"/>
    <property type="molecule type" value="Genomic_DNA"/>
</dbReference>
<evidence type="ECO:0000313" key="3">
    <source>
        <dbReference type="Proteomes" id="UP000646523"/>
    </source>
</evidence>
<accession>A0A918DVA5</accession>
<evidence type="ECO:0000256" key="1">
    <source>
        <dbReference type="SAM" id="MobiDB-lite"/>
    </source>
</evidence>
<gene>
    <name evidence="2" type="ORF">GCM10012289_76960</name>
</gene>
<reference evidence="2" key="1">
    <citation type="journal article" date="2014" name="Int. J. Syst. Evol. Microbiol.">
        <title>Complete genome sequence of Corynebacterium casei LMG S-19264T (=DSM 44701T), isolated from a smear-ripened cheese.</title>
        <authorList>
            <consortium name="US DOE Joint Genome Institute (JGI-PGF)"/>
            <person name="Walter F."/>
            <person name="Albersmeier A."/>
            <person name="Kalinowski J."/>
            <person name="Ruckert C."/>
        </authorList>
    </citation>
    <scope>NUCLEOTIDE SEQUENCE</scope>
    <source>
        <strain evidence="2">CGMCC 4.7368</strain>
    </source>
</reference>
<sequence>MSPPNEKSGSRATGNRPNTQQGVNDTLKVQPTPDARHANRQTSLPIVPALAFPPAPGLKQGLLLVESCPRCGWWHRHTSGWPTNKLLSKRGKCGQAYELVPYVRRKRGRRAA</sequence>
<name>A0A918DVA5_9ACTN</name>
<feature type="compositionally biased region" description="Polar residues" evidence="1">
    <location>
        <begin position="1"/>
        <end position="29"/>
    </location>
</feature>
<evidence type="ECO:0000313" key="2">
    <source>
        <dbReference type="EMBL" id="GGO83459.1"/>
    </source>
</evidence>
<keyword evidence="3" id="KW-1185">Reference proteome</keyword>
<reference evidence="2" key="2">
    <citation type="submission" date="2020-09" db="EMBL/GenBank/DDBJ databases">
        <authorList>
            <person name="Sun Q."/>
            <person name="Zhou Y."/>
        </authorList>
    </citation>
    <scope>NUCLEOTIDE SEQUENCE</scope>
    <source>
        <strain evidence="2">CGMCC 4.7368</strain>
    </source>
</reference>
<proteinExistence type="predicted"/>
<protein>
    <submittedName>
        <fullName evidence="2">Uncharacterized protein</fullName>
    </submittedName>
</protein>